<dbReference type="SMART" id="SM00980">
    <property type="entry name" value="THAP"/>
    <property type="match status" value="1"/>
</dbReference>
<keyword evidence="2 5" id="KW-0863">Zinc-finger</keyword>
<evidence type="ECO:0000256" key="5">
    <source>
        <dbReference type="PROSITE-ProRule" id="PRU00309"/>
    </source>
</evidence>
<keyword evidence="1" id="KW-0479">Metal-binding</keyword>
<evidence type="ECO:0000256" key="2">
    <source>
        <dbReference type="ARBA" id="ARBA00022771"/>
    </source>
</evidence>
<dbReference type="PANTHER" id="PTHR46600:SF11">
    <property type="entry name" value="THAP DOMAIN-CONTAINING PROTEIN 10"/>
    <property type="match status" value="1"/>
</dbReference>
<keyword evidence="3" id="KW-0862">Zinc</keyword>
<sequence length="181" mass="20627">MMCSIALCNSDNQSKMVHKNIMFFRFPNDPKMAKIWVGVCKRKDQFLPKNGRICSKHFTADSFTRDLQYELMGVSSKNRRSLKEDAVPTLHLPFSKPAKNNKKREERMRKRESKKCVQNLLDLATASDLASECHGKGTLVDIASEIHSRESRDIVEKDPENNLSQELSLVSVTQLSLVSVQ</sequence>
<dbReference type="Gene3D" id="6.20.210.20">
    <property type="entry name" value="THAP domain"/>
    <property type="match status" value="1"/>
</dbReference>
<evidence type="ECO:0000259" key="6">
    <source>
        <dbReference type="PROSITE" id="PS50950"/>
    </source>
</evidence>
<gene>
    <name evidence="7" type="primary">LOC114326312</name>
</gene>
<accession>A0A6P7FA01</accession>
<dbReference type="AlphaFoldDB" id="A0A6P7FA01"/>
<keyword evidence="4 5" id="KW-0238">DNA-binding</keyword>
<dbReference type="SMART" id="SM00692">
    <property type="entry name" value="DM3"/>
    <property type="match status" value="1"/>
</dbReference>
<reference evidence="7" key="1">
    <citation type="submission" date="2025-08" db="UniProtKB">
        <authorList>
            <consortium name="RefSeq"/>
        </authorList>
    </citation>
    <scope>IDENTIFICATION</scope>
    <source>
        <tissue evidence="7">Whole insect</tissue>
    </source>
</reference>
<dbReference type="Pfam" id="PF05485">
    <property type="entry name" value="THAP"/>
    <property type="match status" value="1"/>
</dbReference>
<dbReference type="RefSeq" id="XP_028130433.1">
    <property type="nucleotide sequence ID" value="XM_028274632.1"/>
</dbReference>
<evidence type="ECO:0000256" key="1">
    <source>
        <dbReference type="ARBA" id="ARBA00022723"/>
    </source>
</evidence>
<dbReference type="SUPFAM" id="SSF57716">
    <property type="entry name" value="Glucocorticoid receptor-like (DNA-binding domain)"/>
    <property type="match status" value="1"/>
</dbReference>
<dbReference type="GO" id="GO:0043565">
    <property type="term" value="F:sequence-specific DNA binding"/>
    <property type="evidence" value="ECO:0007669"/>
    <property type="project" value="InterPro"/>
</dbReference>
<dbReference type="InParanoid" id="A0A6P7FA01"/>
<evidence type="ECO:0000313" key="7">
    <source>
        <dbReference type="RefSeq" id="XP_028130433.1"/>
    </source>
</evidence>
<proteinExistence type="predicted"/>
<name>A0A6P7FA01_DIAVI</name>
<feature type="domain" description="THAP-type" evidence="6">
    <location>
        <begin position="1"/>
        <end position="91"/>
    </location>
</feature>
<dbReference type="InterPro" id="IPR038441">
    <property type="entry name" value="THAP_Znf_sf"/>
</dbReference>
<organism evidence="7">
    <name type="scientific">Diabrotica virgifera virgifera</name>
    <name type="common">western corn rootworm</name>
    <dbReference type="NCBI Taxonomy" id="50390"/>
    <lineage>
        <taxon>Eukaryota</taxon>
        <taxon>Metazoa</taxon>
        <taxon>Ecdysozoa</taxon>
        <taxon>Arthropoda</taxon>
        <taxon>Hexapoda</taxon>
        <taxon>Insecta</taxon>
        <taxon>Pterygota</taxon>
        <taxon>Neoptera</taxon>
        <taxon>Endopterygota</taxon>
        <taxon>Coleoptera</taxon>
        <taxon>Polyphaga</taxon>
        <taxon>Cucujiformia</taxon>
        <taxon>Chrysomeloidea</taxon>
        <taxon>Chrysomelidae</taxon>
        <taxon>Galerucinae</taxon>
        <taxon>Diabroticina</taxon>
        <taxon>Diabroticites</taxon>
        <taxon>Diabrotica</taxon>
    </lineage>
</organism>
<dbReference type="InterPro" id="IPR026516">
    <property type="entry name" value="THAP1/10"/>
</dbReference>
<evidence type="ECO:0000256" key="3">
    <source>
        <dbReference type="ARBA" id="ARBA00022833"/>
    </source>
</evidence>
<evidence type="ECO:0000256" key="4">
    <source>
        <dbReference type="ARBA" id="ARBA00023125"/>
    </source>
</evidence>
<protein>
    <submittedName>
        <fullName evidence="7">THAP domain-containing protein 1-like</fullName>
    </submittedName>
</protein>
<dbReference type="PANTHER" id="PTHR46600">
    <property type="entry name" value="THAP DOMAIN-CONTAINING"/>
    <property type="match status" value="1"/>
</dbReference>
<dbReference type="InterPro" id="IPR006612">
    <property type="entry name" value="THAP_Znf"/>
</dbReference>
<dbReference type="GO" id="GO:0008270">
    <property type="term" value="F:zinc ion binding"/>
    <property type="evidence" value="ECO:0007669"/>
    <property type="project" value="UniProtKB-KW"/>
</dbReference>
<dbReference type="PROSITE" id="PS50950">
    <property type="entry name" value="ZF_THAP"/>
    <property type="match status" value="1"/>
</dbReference>